<sequence>MDFSIRSYKIGDEGEVVELWNQCLPCDRIIPWIFEEKILLDPNFDLNGCRIAEKEGKIIGFIYALVRKTPLPWGFNSFLLEEEKRGIGYIVALFVHQEYRRKGVGNALLKEALNFFQSKKRKKVVLFSYDPNYLLAGLDTQSYPGSLQFFKKYGFTIQGESVGMGRDLYKLEIPEE</sequence>
<name>X1MDR6_9ZZZZ</name>
<feature type="domain" description="N-acetyltransferase" evidence="3">
    <location>
        <begin position="3"/>
        <end position="174"/>
    </location>
</feature>
<dbReference type="InterPro" id="IPR000182">
    <property type="entry name" value="GNAT_dom"/>
</dbReference>
<protein>
    <recommendedName>
        <fullName evidence="3">N-acetyltransferase domain-containing protein</fullName>
    </recommendedName>
</protein>
<dbReference type="EMBL" id="BARV01008502">
    <property type="protein sequence ID" value="GAI04484.1"/>
    <property type="molecule type" value="Genomic_DNA"/>
</dbReference>
<comment type="caution">
    <text evidence="4">The sequence shown here is derived from an EMBL/GenBank/DDBJ whole genome shotgun (WGS) entry which is preliminary data.</text>
</comment>
<proteinExistence type="predicted"/>
<dbReference type="Pfam" id="PF00583">
    <property type="entry name" value="Acetyltransf_1"/>
    <property type="match status" value="1"/>
</dbReference>
<evidence type="ECO:0000259" key="3">
    <source>
        <dbReference type="PROSITE" id="PS51186"/>
    </source>
</evidence>
<dbReference type="PROSITE" id="PS51186">
    <property type="entry name" value="GNAT"/>
    <property type="match status" value="1"/>
</dbReference>
<evidence type="ECO:0000256" key="2">
    <source>
        <dbReference type="ARBA" id="ARBA00023315"/>
    </source>
</evidence>
<gene>
    <name evidence="4" type="ORF">S06H3_17076</name>
</gene>
<accession>X1MDR6</accession>
<dbReference type="AlphaFoldDB" id="X1MDR6"/>
<dbReference type="GO" id="GO:0016747">
    <property type="term" value="F:acyltransferase activity, transferring groups other than amino-acyl groups"/>
    <property type="evidence" value="ECO:0007669"/>
    <property type="project" value="InterPro"/>
</dbReference>
<keyword evidence="2" id="KW-0012">Acyltransferase</keyword>
<dbReference type="InterPro" id="IPR016181">
    <property type="entry name" value="Acyl_CoA_acyltransferase"/>
</dbReference>
<evidence type="ECO:0000313" key="4">
    <source>
        <dbReference type="EMBL" id="GAI04484.1"/>
    </source>
</evidence>
<organism evidence="4">
    <name type="scientific">marine sediment metagenome</name>
    <dbReference type="NCBI Taxonomy" id="412755"/>
    <lineage>
        <taxon>unclassified sequences</taxon>
        <taxon>metagenomes</taxon>
        <taxon>ecological metagenomes</taxon>
    </lineage>
</organism>
<dbReference type="PANTHER" id="PTHR43072:SF23">
    <property type="entry name" value="UPF0039 PROTEIN C11D3.02C"/>
    <property type="match status" value="1"/>
</dbReference>
<dbReference type="PANTHER" id="PTHR43072">
    <property type="entry name" value="N-ACETYLTRANSFERASE"/>
    <property type="match status" value="1"/>
</dbReference>
<keyword evidence="1" id="KW-0808">Transferase</keyword>
<dbReference type="Gene3D" id="3.40.630.30">
    <property type="match status" value="1"/>
</dbReference>
<reference evidence="4" key="1">
    <citation type="journal article" date="2014" name="Front. Microbiol.">
        <title>High frequency of phylogenetically diverse reductive dehalogenase-homologous genes in deep subseafloor sedimentary metagenomes.</title>
        <authorList>
            <person name="Kawai M."/>
            <person name="Futagami T."/>
            <person name="Toyoda A."/>
            <person name="Takaki Y."/>
            <person name="Nishi S."/>
            <person name="Hori S."/>
            <person name="Arai W."/>
            <person name="Tsubouchi T."/>
            <person name="Morono Y."/>
            <person name="Uchiyama I."/>
            <person name="Ito T."/>
            <person name="Fujiyama A."/>
            <person name="Inagaki F."/>
            <person name="Takami H."/>
        </authorList>
    </citation>
    <scope>NUCLEOTIDE SEQUENCE</scope>
    <source>
        <strain evidence="4">Expedition CK06-06</strain>
    </source>
</reference>
<dbReference type="SUPFAM" id="SSF55729">
    <property type="entry name" value="Acyl-CoA N-acyltransferases (Nat)"/>
    <property type="match status" value="1"/>
</dbReference>
<feature type="non-terminal residue" evidence="4">
    <location>
        <position position="176"/>
    </location>
</feature>
<dbReference type="CDD" id="cd04301">
    <property type="entry name" value="NAT_SF"/>
    <property type="match status" value="1"/>
</dbReference>
<evidence type="ECO:0000256" key="1">
    <source>
        <dbReference type="ARBA" id="ARBA00022679"/>
    </source>
</evidence>